<reference evidence="1" key="2">
    <citation type="journal article" date="2015" name="Fish Shellfish Immunol.">
        <title>Early steps in the European eel (Anguilla anguilla)-Vibrio vulnificus interaction in the gills: Role of the RtxA13 toxin.</title>
        <authorList>
            <person name="Callol A."/>
            <person name="Pajuelo D."/>
            <person name="Ebbesson L."/>
            <person name="Teles M."/>
            <person name="MacKenzie S."/>
            <person name="Amaro C."/>
        </authorList>
    </citation>
    <scope>NUCLEOTIDE SEQUENCE</scope>
</reference>
<reference evidence="1" key="1">
    <citation type="submission" date="2014-11" db="EMBL/GenBank/DDBJ databases">
        <authorList>
            <person name="Amaro Gonzalez C."/>
        </authorList>
    </citation>
    <scope>NUCLEOTIDE SEQUENCE</scope>
</reference>
<dbReference type="AlphaFoldDB" id="A0A0E9SFF2"/>
<protein>
    <submittedName>
        <fullName evidence="1">Uncharacterized protein</fullName>
    </submittedName>
</protein>
<name>A0A0E9SFF2_ANGAN</name>
<accession>A0A0E9SFF2</accession>
<proteinExistence type="predicted"/>
<organism evidence="1">
    <name type="scientific">Anguilla anguilla</name>
    <name type="common">European freshwater eel</name>
    <name type="synonym">Muraena anguilla</name>
    <dbReference type="NCBI Taxonomy" id="7936"/>
    <lineage>
        <taxon>Eukaryota</taxon>
        <taxon>Metazoa</taxon>
        <taxon>Chordata</taxon>
        <taxon>Craniata</taxon>
        <taxon>Vertebrata</taxon>
        <taxon>Euteleostomi</taxon>
        <taxon>Actinopterygii</taxon>
        <taxon>Neopterygii</taxon>
        <taxon>Teleostei</taxon>
        <taxon>Anguilliformes</taxon>
        <taxon>Anguillidae</taxon>
        <taxon>Anguilla</taxon>
    </lineage>
</organism>
<sequence length="38" mass="4368">METLLGCTSWWALLTNILSSLTSRHTHAHTHIHSKKRV</sequence>
<dbReference type="EMBL" id="GBXM01068561">
    <property type="protein sequence ID" value="JAH40016.1"/>
    <property type="molecule type" value="Transcribed_RNA"/>
</dbReference>
<evidence type="ECO:0000313" key="1">
    <source>
        <dbReference type="EMBL" id="JAH40016.1"/>
    </source>
</evidence>